<dbReference type="GO" id="GO:0004777">
    <property type="term" value="F:succinate-semialdehyde dehydrogenase (NAD+) activity"/>
    <property type="evidence" value="ECO:0007669"/>
    <property type="project" value="TreeGrafter"/>
</dbReference>
<dbReference type="InterPro" id="IPR029510">
    <property type="entry name" value="Ald_DH_CS_GLU"/>
</dbReference>
<dbReference type="InterPro" id="IPR015590">
    <property type="entry name" value="Aldehyde_DH_dom"/>
</dbReference>
<dbReference type="Gene3D" id="3.40.605.10">
    <property type="entry name" value="Aldehyde Dehydrogenase, Chain A, domain 1"/>
    <property type="match status" value="1"/>
</dbReference>
<evidence type="ECO:0000256" key="3">
    <source>
        <dbReference type="ARBA" id="ARBA00009986"/>
    </source>
</evidence>
<dbReference type="AlphaFoldDB" id="A0A7R9NWT2"/>
<dbReference type="GO" id="GO:0009450">
    <property type="term" value="P:gamma-aminobutyric acid catabolic process"/>
    <property type="evidence" value="ECO:0007669"/>
    <property type="project" value="UniProtKB-UniPathway"/>
</dbReference>
<accession>A0A7R9NWT2</accession>
<comment type="similarity">
    <text evidence="3 7">Belongs to the aldehyde dehydrogenase family.</text>
</comment>
<evidence type="ECO:0000259" key="8">
    <source>
        <dbReference type="Pfam" id="PF00171"/>
    </source>
</evidence>
<feature type="active site" evidence="6">
    <location>
        <position position="466"/>
    </location>
</feature>
<proteinExistence type="inferred from homology"/>
<dbReference type="InterPro" id="IPR050740">
    <property type="entry name" value="Aldehyde_DH_Superfamily"/>
</dbReference>
<dbReference type="CDD" id="cd07103">
    <property type="entry name" value="ALDH_F5_SSADH_GabD"/>
    <property type="match status" value="1"/>
</dbReference>
<evidence type="ECO:0000256" key="7">
    <source>
        <dbReference type="RuleBase" id="RU003345"/>
    </source>
</evidence>
<dbReference type="FunFam" id="3.40.309.10:FF:000004">
    <property type="entry name" value="Succinate-semialdehyde dehydrogenase I"/>
    <property type="match status" value="1"/>
</dbReference>
<dbReference type="InterPro" id="IPR010102">
    <property type="entry name" value="Succ_semiAld_DH"/>
</dbReference>
<dbReference type="PANTHER" id="PTHR43353:SF5">
    <property type="entry name" value="SUCCINATE-SEMIALDEHYDE DEHYDROGENASE, MITOCHONDRIAL"/>
    <property type="match status" value="1"/>
</dbReference>
<comment type="function">
    <text evidence="1">Catalyzes one step in the degradation of the inhibitory neurotransmitter gamma-aminobutyric acid (GABA).</text>
</comment>
<dbReference type="NCBIfam" id="TIGR01780">
    <property type="entry name" value="SSADH"/>
    <property type="match status" value="1"/>
</dbReference>
<organism evidence="9">
    <name type="scientific">Timema tahoe</name>
    <dbReference type="NCBI Taxonomy" id="61484"/>
    <lineage>
        <taxon>Eukaryota</taxon>
        <taxon>Metazoa</taxon>
        <taxon>Ecdysozoa</taxon>
        <taxon>Arthropoda</taxon>
        <taxon>Hexapoda</taxon>
        <taxon>Insecta</taxon>
        <taxon>Pterygota</taxon>
        <taxon>Neoptera</taxon>
        <taxon>Polyneoptera</taxon>
        <taxon>Phasmatodea</taxon>
        <taxon>Timematodea</taxon>
        <taxon>Timematoidea</taxon>
        <taxon>Timematidae</taxon>
        <taxon>Timema</taxon>
    </lineage>
</organism>
<evidence type="ECO:0000313" key="9">
    <source>
        <dbReference type="EMBL" id="CAD7459125.1"/>
    </source>
</evidence>
<protein>
    <recommendedName>
        <fullName evidence="5">Aldehyde dehydrogenase family 5 member A1</fullName>
    </recommendedName>
</protein>
<reference evidence="9" key="1">
    <citation type="submission" date="2020-11" db="EMBL/GenBank/DDBJ databases">
        <authorList>
            <person name="Tran Van P."/>
        </authorList>
    </citation>
    <scope>NUCLEOTIDE SEQUENCE</scope>
</reference>
<dbReference type="Pfam" id="PF00171">
    <property type="entry name" value="Aldedh"/>
    <property type="match status" value="1"/>
</dbReference>
<evidence type="ECO:0000256" key="4">
    <source>
        <dbReference type="ARBA" id="ARBA00023002"/>
    </source>
</evidence>
<dbReference type="InterPro" id="IPR016162">
    <property type="entry name" value="Ald_DH_N"/>
</dbReference>
<feature type="domain" description="Aldehyde dehydrogenase" evidence="8">
    <location>
        <begin position="227"/>
        <end position="690"/>
    </location>
</feature>
<dbReference type="GO" id="GO:0005739">
    <property type="term" value="C:mitochondrion"/>
    <property type="evidence" value="ECO:0007669"/>
    <property type="project" value="TreeGrafter"/>
</dbReference>
<dbReference type="FunFam" id="3.40.605.10:FF:000005">
    <property type="entry name" value="Succinate-semialdehyde dehydrogenase I"/>
    <property type="match status" value="1"/>
</dbReference>
<keyword evidence="4 7" id="KW-0560">Oxidoreductase</keyword>
<dbReference type="InterPro" id="IPR016163">
    <property type="entry name" value="Ald_DH_C"/>
</dbReference>
<evidence type="ECO:0000256" key="5">
    <source>
        <dbReference type="ARBA" id="ARBA00031080"/>
    </source>
</evidence>
<evidence type="ECO:0000256" key="1">
    <source>
        <dbReference type="ARBA" id="ARBA00003743"/>
    </source>
</evidence>
<sequence length="695" mass="76227">MKEFLLTYQNTPHIKTGVAPTELMLGRTLCTRFDIINKRVKNVDNRELLLTQVQSKVSIQQERQIKNSGKRECHFKKGEEVLMKQFNKKKTTWIEAKVPKVLGRHLYLLCVNGNIVKRHLNQITPSRLSNKRSSLEDVSPNQSVLPRWLEDVNGGTLLPSGSENDSALHLLSVKRQELDTLEGPQKLRKTQTSTAHPIKTIRMTLHPVRTLTQLNLIQDKAFVDGVWKSSASGKTFNVINPSSGTILGAVPDMDESDTKAAIEAAHKAFLTWSKTTGKERSSILRNWFNLLVKNENEIARIVSSESGKAFKEAIGEVAYGNSFIEWFSEEARRIHGEVISSPVKNKEMVVIHQPIGVTALITPWNFPLAMITRKAGAALAAGCTCVVKPAEDTPLTALAIANLATEAGIPPGVFNVITSDRHHAPSVGKQLCEHPLVAGISFTGSTNVGKLLYKQCSKGLKRLGLELGGNAPFVVFKSANIEQAVQGAIASKFRNAGQTCVSVNRFLIQEDIFDEFVNKLKDKMKALVIGDPFDEKVNIGPLINLTQAKKVKELVDDAIAKGAKLRLGGKPALSCGERFFEPTLLVDITSSMDCFSEEIFGPVSTCFKFKSEEEAIALANNTKSGLAGYFYTNEITQAWRVAKALEVGMVGINEGVISSAEAPFGGIKESGLGREGSHHGIEEFSYVKYICFGLA</sequence>
<dbReference type="PROSITE" id="PS00687">
    <property type="entry name" value="ALDEHYDE_DEHYDR_GLU"/>
    <property type="match status" value="1"/>
</dbReference>
<evidence type="ECO:0000256" key="2">
    <source>
        <dbReference type="ARBA" id="ARBA00005176"/>
    </source>
</evidence>
<gene>
    <name evidence="9" type="ORF">TTEB3V08_LOCUS7090</name>
</gene>
<dbReference type="Gene3D" id="3.40.309.10">
    <property type="entry name" value="Aldehyde Dehydrogenase, Chain A, domain 2"/>
    <property type="match status" value="1"/>
</dbReference>
<dbReference type="EMBL" id="OE002683">
    <property type="protein sequence ID" value="CAD7459125.1"/>
    <property type="molecule type" value="Genomic_DNA"/>
</dbReference>
<dbReference type="UniPathway" id="UPA00733"/>
<dbReference type="InterPro" id="IPR016161">
    <property type="entry name" value="Ald_DH/histidinol_DH"/>
</dbReference>
<name>A0A7R9NWT2_9NEOP</name>
<comment type="pathway">
    <text evidence="2">Amino-acid degradation; 4-aminobutanoate degradation.</text>
</comment>
<evidence type="ECO:0000256" key="6">
    <source>
        <dbReference type="PROSITE-ProRule" id="PRU10007"/>
    </source>
</evidence>
<dbReference type="PANTHER" id="PTHR43353">
    <property type="entry name" value="SUCCINATE-SEMIALDEHYDE DEHYDROGENASE, MITOCHONDRIAL"/>
    <property type="match status" value="1"/>
</dbReference>
<dbReference type="SUPFAM" id="SSF53720">
    <property type="entry name" value="ALDH-like"/>
    <property type="match status" value="1"/>
</dbReference>